<proteinExistence type="predicted"/>
<dbReference type="SUPFAM" id="SSF47413">
    <property type="entry name" value="lambda repressor-like DNA-binding domains"/>
    <property type="match status" value="1"/>
</dbReference>
<dbReference type="AlphaFoldDB" id="A0A839GCZ4"/>
<gene>
    <name evidence="1" type="ORF">FHS90_002177</name>
</gene>
<comment type="caution">
    <text evidence="1">The sequence shown here is derived from an EMBL/GenBank/DDBJ whole genome shotgun (WGS) entry which is preliminary data.</text>
</comment>
<protein>
    <submittedName>
        <fullName evidence="1">Plasmid maintenance system antidote protein VapI</fullName>
    </submittedName>
</protein>
<dbReference type="GO" id="GO:0003677">
    <property type="term" value="F:DNA binding"/>
    <property type="evidence" value="ECO:0007669"/>
    <property type="project" value="InterPro"/>
</dbReference>
<dbReference type="InterPro" id="IPR001387">
    <property type="entry name" value="Cro/C1-type_HTH"/>
</dbReference>
<keyword evidence="2" id="KW-1185">Reference proteome</keyword>
<dbReference type="RefSeq" id="WP_182512992.1">
    <property type="nucleotide sequence ID" value="NZ_JACJIQ010000007.1"/>
</dbReference>
<dbReference type="CDD" id="cd00093">
    <property type="entry name" value="HTH_XRE"/>
    <property type="match status" value="1"/>
</dbReference>
<dbReference type="Gene3D" id="1.10.260.40">
    <property type="entry name" value="lambda repressor-like DNA-binding domains"/>
    <property type="match status" value="1"/>
</dbReference>
<name>A0A839GCZ4_9BACT</name>
<evidence type="ECO:0000313" key="1">
    <source>
        <dbReference type="EMBL" id="MBA9077464.1"/>
    </source>
</evidence>
<reference evidence="1 2" key="1">
    <citation type="submission" date="2020-08" db="EMBL/GenBank/DDBJ databases">
        <title>Genomic Encyclopedia of Type Strains, Phase IV (KMG-IV): sequencing the most valuable type-strain genomes for metagenomic binning, comparative biology and taxonomic classification.</title>
        <authorList>
            <person name="Goeker M."/>
        </authorList>
    </citation>
    <scope>NUCLEOTIDE SEQUENCE [LARGE SCALE GENOMIC DNA]</scope>
    <source>
        <strain evidence="1 2">DSM 29854</strain>
    </source>
</reference>
<sequence>MSDLLPKIKELMDWSRLGPAAFADEIGVARPVMSHILSARNKVSLEVVQKLLARFEEVNPLWLLLGNGEMLREVAKPSLIQQQIPAALSPEDSAPHLQKKVELQEKVQGGEESQAQVSSGPAGNGRVPVKVIVCFSDGTFETFNQL</sequence>
<dbReference type="Proteomes" id="UP000563094">
    <property type="component" value="Unassembled WGS sequence"/>
</dbReference>
<organism evidence="1 2">
    <name type="scientific">Rufibacter quisquiliarum</name>
    <dbReference type="NCBI Taxonomy" id="1549639"/>
    <lineage>
        <taxon>Bacteria</taxon>
        <taxon>Pseudomonadati</taxon>
        <taxon>Bacteroidota</taxon>
        <taxon>Cytophagia</taxon>
        <taxon>Cytophagales</taxon>
        <taxon>Hymenobacteraceae</taxon>
        <taxon>Rufibacter</taxon>
    </lineage>
</organism>
<evidence type="ECO:0000313" key="2">
    <source>
        <dbReference type="Proteomes" id="UP000563094"/>
    </source>
</evidence>
<accession>A0A839GCZ4</accession>
<dbReference type="InterPro" id="IPR010982">
    <property type="entry name" value="Lambda_DNA-bd_dom_sf"/>
</dbReference>
<dbReference type="EMBL" id="JACJIQ010000007">
    <property type="protein sequence ID" value="MBA9077464.1"/>
    <property type="molecule type" value="Genomic_DNA"/>
</dbReference>